<keyword evidence="5" id="KW-1185">Reference proteome</keyword>
<evidence type="ECO:0000313" key="5">
    <source>
        <dbReference type="Proteomes" id="UP001291653"/>
    </source>
</evidence>
<keyword evidence="3" id="KW-0732">Signal</keyword>
<comment type="caution">
    <text evidence="4">The sequence shown here is derived from an EMBL/GenBank/DDBJ whole genome shotgun (WGS) entry which is preliminary data.</text>
</comment>
<gene>
    <name evidence="4" type="ORF">SYYSPA8_35935</name>
</gene>
<dbReference type="RefSeq" id="WP_323451731.1">
    <property type="nucleotide sequence ID" value="NZ_BSBI01000023.1"/>
</dbReference>
<feature type="transmembrane region" description="Helical" evidence="2">
    <location>
        <begin position="56"/>
        <end position="74"/>
    </location>
</feature>
<evidence type="ECO:0000256" key="3">
    <source>
        <dbReference type="SAM" id="SignalP"/>
    </source>
</evidence>
<dbReference type="Proteomes" id="UP001291653">
    <property type="component" value="Unassembled WGS sequence"/>
</dbReference>
<name>A0ABQ5PB57_9ACTN</name>
<evidence type="ECO:0000256" key="2">
    <source>
        <dbReference type="SAM" id="Phobius"/>
    </source>
</evidence>
<evidence type="ECO:0008006" key="6">
    <source>
        <dbReference type="Google" id="ProtNLM"/>
    </source>
</evidence>
<keyword evidence="2" id="KW-0812">Transmembrane</keyword>
<feature type="signal peptide" evidence="3">
    <location>
        <begin position="1"/>
        <end position="34"/>
    </location>
</feature>
<accession>A0ABQ5PB57</accession>
<organism evidence="4 5">
    <name type="scientific">Streptomyces yaizuensis</name>
    <dbReference type="NCBI Taxonomy" id="2989713"/>
    <lineage>
        <taxon>Bacteria</taxon>
        <taxon>Bacillati</taxon>
        <taxon>Actinomycetota</taxon>
        <taxon>Actinomycetes</taxon>
        <taxon>Kitasatosporales</taxon>
        <taxon>Streptomycetaceae</taxon>
        <taxon>Streptomyces</taxon>
    </lineage>
</organism>
<feature type="chain" id="PRO_5045316060" description="LPXTG cell wall anchor domain-containing protein" evidence="3">
    <location>
        <begin position="35"/>
        <end position="84"/>
    </location>
</feature>
<evidence type="ECO:0000256" key="1">
    <source>
        <dbReference type="SAM" id="MobiDB-lite"/>
    </source>
</evidence>
<reference evidence="4 5" key="1">
    <citation type="submission" date="2022-10" db="EMBL/GenBank/DDBJ databases">
        <title>Draft genome sequence of Streptomyces sp. YSPA8.</title>
        <authorList>
            <person name="Moriuchi R."/>
            <person name="Dohra H."/>
            <person name="Yamamura H."/>
            <person name="Kodani S."/>
        </authorList>
    </citation>
    <scope>NUCLEOTIDE SEQUENCE [LARGE SCALE GENOMIC DNA]</scope>
    <source>
        <strain evidence="4 5">YSPA8</strain>
    </source>
</reference>
<keyword evidence="2" id="KW-0472">Membrane</keyword>
<protein>
    <recommendedName>
        <fullName evidence="6">LPXTG cell wall anchor domain-containing protein</fullName>
    </recommendedName>
</protein>
<keyword evidence="2" id="KW-1133">Transmembrane helix</keyword>
<dbReference type="EMBL" id="BSBI01000023">
    <property type="protein sequence ID" value="GLF99806.1"/>
    <property type="molecule type" value="Genomic_DNA"/>
</dbReference>
<proteinExistence type="predicted"/>
<evidence type="ECO:0000313" key="4">
    <source>
        <dbReference type="EMBL" id="GLF99806.1"/>
    </source>
</evidence>
<sequence length="84" mass="8446">MTHRSIAGGGRLAAVTATAALTVALALPTATALAAPADPHPVAGPAKPEGPIESSLSVLGTGALAAASTAVILRRHQRRNRHRR</sequence>
<feature type="region of interest" description="Disordered" evidence="1">
    <location>
        <begin position="35"/>
        <end position="54"/>
    </location>
</feature>